<dbReference type="OrthoDB" id="3251775at2759"/>
<organism evidence="3 4">
    <name type="scientific">Cristinia sonorae</name>
    <dbReference type="NCBI Taxonomy" id="1940300"/>
    <lineage>
        <taxon>Eukaryota</taxon>
        <taxon>Fungi</taxon>
        <taxon>Dikarya</taxon>
        <taxon>Basidiomycota</taxon>
        <taxon>Agaricomycotina</taxon>
        <taxon>Agaricomycetes</taxon>
        <taxon>Agaricomycetidae</taxon>
        <taxon>Agaricales</taxon>
        <taxon>Pleurotineae</taxon>
        <taxon>Stephanosporaceae</taxon>
        <taxon>Cristinia</taxon>
    </lineage>
</organism>
<feature type="transmembrane region" description="Helical" evidence="1">
    <location>
        <begin position="90"/>
        <end position="112"/>
    </location>
</feature>
<feature type="transmembrane region" description="Helical" evidence="1">
    <location>
        <begin position="175"/>
        <end position="195"/>
    </location>
</feature>
<proteinExistence type="predicted"/>
<reference evidence="3" key="1">
    <citation type="journal article" date="2021" name="New Phytol.">
        <title>Evolutionary innovations through gain and loss of genes in the ectomycorrhizal Boletales.</title>
        <authorList>
            <person name="Wu G."/>
            <person name="Miyauchi S."/>
            <person name="Morin E."/>
            <person name="Kuo A."/>
            <person name="Drula E."/>
            <person name="Varga T."/>
            <person name="Kohler A."/>
            <person name="Feng B."/>
            <person name="Cao Y."/>
            <person name="Lipzen A."/>
            <person name="Daum C."/>
            <person name="Hundley H."/>
            <person name="Pangilinan J."/>
            <person name="Johnson J."/>
            <person name="Barry K."/>
            <person name="LaButti K."/>
            <person name="Ng V."/>
            <person name="Ahrendt S."/>
            <person name="Min B."/>
            <person name="Choi I.G."/>
            <person name="Park H."/>
            <person name="Plett J.M."/>
            <person name="Magnuson J."/>
            <person name="Spatafora J.W."/>
            <person name="Nagy L.G."/>
            <person name="Henrissat B."/>
            <person name="Grigoriev I.V."/>
            <person name="Yang Z.L."/>
            <person name="Xu J."/>
            <person name="Martin F.M."/>
        </authorList>
    </citation>
    <scope>NUCLEOTIDE SEQUENCE</scope>
    <source>
        <strain evidence="3">KKN 215</strain>
    </source>
</reference>
<protein>
    <recommendedName>
        <fullName evidence="2">DUF6533 domain-containing protein</fullName>
    </recommendedName>
</protein>
<comment type="caution">
    <text evidence="3">The sequence shown here is derived from an EMBL/GenBank/DDBJ whole genome shotgun (WGS) entry which is preliminary data.</text>
</comment>
<evidence type="ECO:0000256" key="1">
    <source>
        <dbReference type="SAM" id="Phobius"/>
    </source>
</evidence>
<dbReference type="Pfam" id="PF20151">
    <property type="entry name" value="DUF6533"/>
    <property type="match status" value="1"/>
</dbReference>
<evidence type="ECO:0000313" key="3">
    <source>
        <dbReference type="EMBL" id="KAH8103365.1"/>
    </source>
</evidence>
<keyword evidence="1" id="KW-1133">Transmembrane helix</keyword>
<feature type="transmembrane region" description="Helical" evidence="1">
    <location>
        <begin position="124"/>
        <end position="147"/>
    </location>
</feature>
<feature type="transmembrane region" description="Helical" evidence="1">
    <location>
        <begin position="241"/>
        <end position="260"/>
    </location>
</feature>
<dbReference type="Proteomes" id="UP000813824">
    <property type="component" value="Unassembled WGS sequence"/>
</dbReference>
<keyword evidence="4" id="KW-1185">Reference proteome</keyword>
<evidence type="ECO:0000313" key="4">
    <source>
        <dbReference type="Proteomes" id="UP000813824"/>
    </source>
</evidence>
<keyword evidence="1" id="KW-0472">Membrane</keyword>
<keyword evidence="1" id="KW-0812">Transmembrane</keyword>
<name>A0A8K0UU56_9AGAR</name>
<dbReference type="InterPro" id="IPR045340">
    <property type="entry name" value="DUF6533"/>
</dbReference>
<evidence type="ECO:0000259" key="2">
    <source>
        <dbReference type="Pfam" id="PF20151"/>
    </source>
</evidence>
<feature type="domain" description="DUF6533" evidence="2">
    <location>
        <begin position="22"/>
        <end position="65"/>
    </location>
</feature>
<accession>A0A8K0UU56</accession>
<dbReference type="AlphaFoldDB" id="A0A8K0UU56"/>
<sequence length="298" mass="33289">MAHVPSLSDLKGLLDALTATRYLAAAGTVIALYDHSLTFSQEIEYIWKRPKWSASPFMYLLNRYGVEAALLYVSYADFTDQCQHLSTCQAFILAIGTIAVLSMTLGNIYAILRIYSLWDQRKGALYALGAGFAVCYTTLFVMFALALKDLFFVAAYSPLFDTCIFGVKPKTYVGIWASMAAFDVYALCLVVFNALDRPHRGQHIQVLDDLNRDGAVSNLVLFLIRLANLIMSIKLGPADMFLGIFLIWALISVTMSRLMLRVEALRLTTHHTWPSTVSLMQLYDMGGGHPDTPLFPRK</sequence>
<feature type="transmembrane region" description="Helical" evidence="1">
    <location>
        <begin position="216"/>
        <end position="235"/>
    </location>
</feature>
<dbReference type="EMBL" id="JAEVFJ010000007">
    <property type="protein sequence ID" value="KAH8103365.1"/>
    <property type="molecule type" value="Genomic_DNA"/>
</dbReference>
<gene>
    <name evidence="3" type="ORF">BXZ70DRAFT_1005790</name>
</gene>